<gene>
    <name evidence="8" type="ORF">P7680_02705</name>
</gene>
<dbReference type="InterPro" id="IPR050638">
    <property type="entry name" value="AA-Vitamin_Transporters"/>
</dbReference>
<feature type="transmembrane region" description="Helical" evidence="6">
    <location>
        <begin position="204"/>
        <end position="223"/>
    </location>
</feature>
<keyword evidence="5 6" id="KW-0472">Membrane</keyword>
<feature type="transmembrane region" description="Helical" evidence="6">
    <location>
        <begin position="25"/>
        <end position="44"/>
    </location>
</feature>
<dbReference type="EMBL" id="JARSBO010000001">
    <property type="protein sequence ID" value="MDG4717887.1"/>
    <property type="molecule type" value="Genomic_DNA"/>
</dbReference>
<organism evidence="8 9">
    <name type="scientific">Thalassospira aquimaris</name>
    <dbReference type="NCBI Taxonomy" id="3037796"/>
    <lineage>
        <taxon>Bacteria</taxon>
        <taxon>Pseudomonadati</taxon>
        <taxon>Pseudomonadota</taxon>
        <taxon>Alphaproteobacteria</taxon>
        <taxon>Rhodospirillales</taxon>
        <taxon>Thalassospiraceae</taxon>
        <taxon>Thalassospira</taxon>
    </lineage>
</organism>
<protein>
    <submittedName>
        <fullName evidence="8">DMT family transporter</fullName>
    </submittedName>
</protein>
<feature type="transmembrane region" description="Helical" evidence="6">
    <location>
        <begin position="292"/>
        <end position="311"/>
    </location>
</feature>
<evidence type="ECO:0000256" key="3">
    <source>
        <dbReference type="ARBA" id="ARBA00022692"/>
    </source>
</evidence>
<evidence type="ECO:0000256" key="4">
    <source>
        <dbReference type="ARBA" id="ARBA00022989"/>
    </source>
</evidence>
<feature type="transmembrane region" description="Helical" evidence="6">
    <location>
        <begin position="119"/>
        <end position="136"/>
    </location>
</feature>
<dbReference type="PANTHER" id="PTHR32322:SF18">
    <property type="entry name" value="S-ADENOSYLMETHIONINE_S-ADENOSYLHOMOCYSTEINE TRANSPORTER"/>
    <property type="match status" value="1"/>
</dbReference>
<proteinExistence type="predicted"/>
<reference evidence="8 9" key="1">
    <citation type="submission" date="2023-03" db="EMBL/GenBank/DDBJ databases">
        <title>Strain FZY0004 represents a novel species in the genus Thalassospira isolated from seawater.</title>
        <authorList>
            <person name="Fu Z.-Y."/>
        </authorList>
    </citation>
    <scope>NUCLEOTIDE SEQUENCE [LARGE SCALE GENOMIC DNA]</scope>
    <source>
        <strain evidence="8 9">FZY0004</strain>
    </source>
</reference>
<dbReference type="RefSeq" id="WP_181846474.1">
    <property type="nucleotide sequence ID" value="NZ_JARSBO010000001.1"/>
</dbReference>
<evidence type="ECO:0000313" key="8">
    <source>
        <dbReference type="EMBL" id="MDG4717887.1"/>
    </source>
</evidence>
<comment type="subcellular location">
    <subcellularLocation>
        <location evidence="1">Cell membrane</location>
        <topology evidence="1">Multi-pass membrane protein</topology>
    </subcellularLocation>
</comment>
<feature type="domain" description="EamA" evidence="7">
    <location>
        <begin position="175"/>
        <end position="308"/>
    </location>
</feature>
<dbReference type="InterPro" id="IPR037185">
    <property type="entry name" value="EmrE-like"/>
</dbReference>
<dbReference type="PANTHER" id="PTHR32322">
    <property type="entry name" value="INNER MEMBRANE TRANSPORTER"/>
    <property type="match status" value="1"/>
</dbReference>
<dbReference type="Pfam" id="PF00892">
    <property type="entry name" value="EamA"/>
    <property type="match status" value="2"/>
</dbReference>
<keyword evidence="4 6" id="KW-1133">Transmembrane helix</keyword>
<feature type="domain" description="EamA" evidence="7">
    <location>
        <begin position="27"/>
        <end position="159"/>
    </location>
</feature>
<feature type="transmembrane region" description="Helical" evidence="6">
    <location>
        <begin position="56"/>
        <end position="75"/>
    </location>
</feature>
<feature type="transmembrane region" description="Helical" evidence="6">
    <location>
        <begin position="87"/>
        <end position="107"/>
    </location>
</feature>
<evidence type="ECO:0000256" key="2">
    <source>
        <dbReference type="ARBA" id="ARBA00022475"/>
    </source>
</evidence>
<name>A0ABT6G7L9_9PROT</name>
<evidence type="ECO:0000256" key="6">
    <source>
        <dbReference type="SAM" id="Phobius"/>
    </source>
</evidence>
<feature type="transmembrane region" description="Helical" evidence="6">
    <location>
        <begin position="145"/>
        <end position="164"/>
    </location>
</feature>
<keyword evidence="9" id="KW-1185">Reference proteome</keyword>
<dbReference type="SUPFAM" id="SSF103481">
    <property type="entry name" value="Multidrug resistance efflux transporter EmrE"/>
    <property type="match status" value="2"/>
</dbReference>
<keyword evidence="2" id="KW-1003">Cell membrane</keyword>
<feature type="transmembrane region" description="Helical" evidence="6">
    <location>
        <begin position="235"/>
        <end position="257"/>
    </location>
</feature>
<feature type="transmembrane region" description="Helical" evidence="6">
    <location>
        <begin position="170"/>
        <end position="192"/>
    </location>
</feature>
<keyword evidence="3 6" id="KW-0812">Transmembrane</keyword>
<evidence type="ECO:0000256" key="5">
    <source>
        <dbReference type="ARBA" id="ARBA00023136"/>
    </source>
</evidence>
<sequence length="317" mass="33867">MSQIPNAASCDTPFPQQKTNSTMSYTGLFGLVLAILIWGANWPVMKTGLEHITPLWFSSLRFLTGGLCLLVYQLAKGDVRVPRAADLPFLLSVGLLQMMLFTALGAIAMTQLSAGRSAMLSYTTAVWVAPISFFVFGERITTRKLASLLLGALGVIVLMSPAAIDWSNSAVLHANMMLLAGALCWAVCIIHLRYFRSHTSPYHLAPWQMLLAGTALLFVALMFEGRYSGDGSNTLWLALFFVGPLATAFCFCAVNLASTRLAASTMSTAMLGVPVTGILVSAIVLGEAIGSSLVFGAAAIISGILISSVPLRRRKIV</sequence>
<dbReference type="Proteomes" id="UP001529180">
    <property type="component" value="Unassembled WGS sequence"/>
</dbReference>
<accession>A0ABT6G7L9</accession>
<evidence type="ECO:0000256" key="1">
    <source>
        <dbReference type="ARBA" id="ARBA00004651"/>
    </source>
</evidence>
<evidence type="ECO:0000313" key="9">
    <source>
        <dbReference type="Proteomes" id="UP001529180"/>
    </source>
</evidence>
<dbReference type="InterPro" id="IPR000620">
    <property type="entry name" value="EamA_dom"/>
</dbReference>
<feature type="transmembrane region" description="Helical" evidence="6">
    <location>
        <begin position="269"/>
        <end position="286"/>
    </location>
</feature>
<evidence type="ECO:0000259" key="7">
    <source>
        <dbReference type="Pfam" id="PF00892"/>
    </source>
</evidence>
<comment type="caution">
    <text evidence="8">The sequence shown here is derived from an EMBL/GenBank/DDBJ whole genome shotgun (WGS) entry which is preliminary data.</text>
</comment>